<evidence type="ECO:0000256" key="1">
    <source>
        <dbReference type="SAM" id="MobiDB-lite"/>
    </source>
</evidence>
<keyword evidence="4" id="KW-1185">Reference proteome</keyword>
<dbReference type="InterPro" id="IPR055354">
    <property type="entry name" value="DUF7507"/>
</dbReference>
<name>A0ABQ6IGX8_9MICO</name>
<proteinExistence type="predicted"/>
<sequence length="105" mass="10787">MKRTYTVVNASAYDLAGAVVTATPAGATTASCDIVNGAVAAGATVTCQVTYVVTAEDIDNGSFDVGLTLSGTLPVGPASRLRPRHAQHRGVGHAHVLRRSRGARR</sequence>
<comment type="caution">
    <text evidence="3">The sequence shown here is derived from an EMBL/GenBank/DDBJ whole genome shotgun (WGS) entry which is preliminary data.</text>
</comment>
<feature type="region of interest" description="Disordered" evidence="1">
    <location>
        <begin position="78"/>
        <end position="105"/>
    </location>
</feature>
<evidence type="ECO:0000313" key="3">
    <source>
        <dbReference type="EMBL" id="GMA36422.1"/>
    </source>
</evidence>
<organism evidence="3 4">
    <name type="scientific">Demequina litorisediminis</name>
    <dbReference type="NCBI Taxonomy" id="1849022"/>
    <lineage>
        <taxon>Bacteria</taxon>
        <taxon>Bacillati</taxon>
        <taxon>Actinomycetota</taxon>
        <taxon>Actinomycetes</taxon>
        <taxon>Micrococcales</taxon>
        <taxon>Demequinaceae</taxon>
        <taxon>Demequina</taxon>
    </lineage>
</organism>
<dbReference type="PROSITE" id="PS51257">
    <property type="entry name" value="PROKAR_LIPOPROTEIN"/>
    <property type="match status" value="1"/>
</dbReference>
<dbReference type="EMBL" id="BSUN01000001">
    <property type="protein sequence ID" value="GMA36422.1"/>
    <property type="molecule type" value="Genomic_DNA"/>
</dbReference>
<evidence type="ECO:0000313" key="4">
    <source>
        <dbReference type="Proteomes" id="UP001157125"/>
    </source>
</evidence>
<reference evidence="4" key="1">
    <citation type="journal article" date="2019" name="Int. J. Syst. Evol. Microbiol.">
        <title>The Global Catalogue of Microorganisms (GCM) 10K type strain sequencing project: providing services to taxonomists for standard genome sequencing and annotation.</title>
        <authorList>
            <consortium name="The Broad Institute Genomics Platform"/>
            <consortium name="The Broad Institute Genome Sequencing Center for Infectious Disease"/>
            <person name="Wu L."/>
            <person name="Ma J."/>
        </authorList>
    </citation>
    <scope>NUCLEOTIDE SEQUENCE [LARGE SCALE GENOMIC DNA]</scope>
    <source>
        <strain evidence="4">NBRC 112299</strain>
    </source>
</reference>
<accession>A0ABQ6IGX8</accession>
<feature type="domain" description="DUF7507" evidence="2">
    <location>
        <begin position="4"/>
        <end position="76"/>
    </location>
</feature>
<evidence type="ECO:0000259" key="2">
    <source>
        <dbReference type="Pfam" id="PF24346"/>
    </source>
</evidence>
<dbReference type="Pfam" id="PF24346">
    <property type="entry name" value="DUF7507"/>
    <property type="match status" value="1"/>
</dbReference>
<protein>
    <recommendedName>
        <fullName evidence="2">DUF7507 domain-containing protein</fullName>
    </recommendedName>
</protein>
<feature type="compositionally biased region" description="Basic residues" evidence="1">
    <location>
        <begin position="81"/>
        <end position="105"/>
    </location>
</feature>
<dbReference type="Proteomes" id="UP001157125">
    <property type="component" value="Unassembled WGS sequence"/>
</dbReference>
<gene>
    <name evidence="3" type="ORF">GCM10025876_26260</name>
</gene>